<proteinExistence type="predicted"/>
<sequence>MAAEANQEVVITMCALLANRRRQLVILYLLGCDEDEWISMEEIARWVTAVKQGYSLEEATGADYRNIRESLRHTHLKTLADAGVIEHDAKQTRIAPGARLPEVGRVFLHLLLLSANADNMTA</sequence>
<dbReference type="Proteomes" id="UP000011657">
    <property type="component" value="Unassembled WGS sequence"/>
</dbReference>
<evidence type="ECO:0000259" key="1">
    <source>
        <dbReference type="Pfam" id="PF24035"/>
    </source>
</evidence>
<accession>M0CKZ8</accession>
<evidence type="ECO:0000313" key="2">
    <source>
        <dbReference type="EMBL" id="ELZ22534.1"/>
    </source>
</evidence>
<dbReference type="EMBL" id="AOIS01000014">
    <property type="protein sequence ID" value="ELZ22534.1"/>
    <property type="molecule type" value="Genomic_DNA"/>
</dbReference>
<gene>
    <name evidence="2" type="ORF">C477_04029</name>
</gene>
<reference evidence="2 3" key="1">
    <citation type="journal article" date="2014" name="PLoS Genet.">
        <title>Phylogenetically driven sequencing of extremely halophilic archaea reveals strategies for static and dynamic osmo-response.</title>
        <authorList>
            <person name="Becker E.A."/>
            <person name="Seitzer P.M."/>
            <person name="Tritt A."/>
            <person name="Larsen D."/>
            <person name="Krusor M."/>
            <person name="Yao A.I."/>
            <person name="Wu D."/>
            <person name="Madern D."/>
            <person name="Eisen J.A."/>
            <person name="Darling A.E."/>
            <person name="Facciotti M.T."/>
        </authorList>
    </citation>
    <scope>NUCLEOTIDE SEQUENCE [LARGE SCALE GENOMIC DNA]</scope>
    <source>
        <strain evidence="2 3">JCM 13891</strain>
    </source>
</reference>
<keyword evidence="3" id="KW-1185">Reference proteome</keyword>
<dbReference type="AlphaFoldDB" id="M0CKZ8"/>
<dbReference type="Pfam" id="PF24035">
    <property type="entry name" value="DUF7344"/>
    <property type="match status" value="1"/>
</dbReference>
<organism evidence="2 3">
    <name type="scientific">Haloterrigena salina JCM 13891</name>
    <dbReference type="NCBI Taxonomy" id="1227488"/>
    <lineage>
        <taxon>Archaea</taxon>
        <taxon>Methanobacteriati</taxon>
        <taxon>Methanobacteriota</taxon>
        <taxon>Stenosarchaea group</taxon>
        <taxon>Halobacteria</taxon>
        <taxon>Halobacteriales</taxon>
        <taxon>Natrialbaceae</taxon>
        <taxon>Haloterrigena</taxon>
    </lineage>
</organism>
<evidence type="ECO:0000313" key="3">
    <source>
        <dbReference type="Proteomes" id="UP000011657"/>
    </source>
</evidence>
<dbReference type="InterPro" id="IPR055768">
    <property type="entry name" value="DUF7344"/>
</dbReference>
<protein>
    <recommendedName>
        <fullName evidence="1">DUF7344 domain-containing protein</fullName>
    </recommendedName>
</protein>
<comment type="caution">
    <text evidence="2">The sequence shown here is derived from an EMBL/GenBank/DDBJ whole genome shotgun (WGS) entry which is preliminary data.</text>
</comment>
<feature type="domain" description="DUF7344" evidence="1">
    <location>
        <begin position="15"/>
        <end position="94"/>
    </location>
</feature>
<name>M0CKZ8_9EURY</name>